<organism evidence="1 2">
    <name type="scientific">Streptosporangium nondiastaticum</name>
    <dbReference type="NCBI Taxonomy" id="35764"/>
    <lineage>
        <taxon>Bacteria</taxon>
        <taxon>Bacillati</taxon>
        <taxon>Actinomycetota</taxon>
        <taxon>Actinomycetes</taxon>
        <taxon>Streptosporangiales</taxon>
        <taxon>Streptosporangiaceae</taxon>
        <taxon>Streptosporangium</taxon>
    </lineage>
</organism>
<dbReference type="EMBL" id="PXWG01000393">
    <property type="protein sequence ID" value="PSJ23879.1"/>
    <property type="molecule type" value="Genomic_DNA"/>
</dbReference>
<dbReference type="Proteomes" id="UP000242427">
    <property type="component" value="Unassembled WGS sequence"/>
</dbReference>
<gene>
    <name evidence="1" type="ORF">B7P34_36400</name>
</gene>
<evidence type="ECO:0000313" key="1">
    <source>
        <dbReference type="EMBL" id="PSJ23879.1"/>
    </source>
</evidence>
<feature type="non-terminal residue" evidence="1">
    <location>
        <position position="1"/>
    </location>
</feature>
<reference evidence="1 2" key="1">
    <citation type="submission" date="2018-03" db="EMBL/GenBank/DDBJ databases">
        <title>Chitinolytic properties of Streptosporangium nondiastaticum TBG75A20.</title>
        <authorList>
            <person name="Gayathri V."/>
            <person name="Shiburaj S."/>
        </authorList>
    </citation>
    <scope>NUCLEOTIDE SEQUENCE [LARGE SCALE GENOMIC DNA]</scope>
    <source>
        <strain evidence="1 2">TBG75A20</strain>
    </source>
</reference>
<keyword evidence="2" id="KW-1185">Reference proteome</keyword>
<comment type="caution">
    <text evidence="1">The sequence shown here is derived from an EMBL/GenBank/DDBJ whole genome shotgun (WGS) entry which is preliminary data.</text>
</comment>
<accession>A0A9X7JI43</accession>
<sequence>ATQANYGQRIITQTVQVNQDFDLTQAGIFYLVRYGTPVTRVATLILDPAANPALFPIILRLELSQRVTVTRRSAFTRTGDYYIEKIEHQIAAESSQWTVTLQLSPVFNPTVWVLGDATFGVLGSTTIPIY</sequence>
<protein>
    <submittedName>
        <fullName evidence="1">Uncharacterized protein</fullName>
    </submittedName>
</protein>
<evidence type="ECO:0000313" key="2">
    <source>
        <dbReference type="Proteomes" id="UP000242427"/>
    </source>
</evidence>
<name>A0A9X7JI43_9ACTN</name>
<proteinExistence type="predicted"/>
<dbReference type="RefSeq" id="WP_223268645.1">
    <property type="nucleotide sequence ID" value="NZ_PXWG01000393.1"/>
</dbReference>
<dbReference type="AlphaFoldDB" id="A0A9X7JI43"/>